<proteinExistence type="predicted"/>
<dbReference type="EMBL" id="FSRK01000001">
    <property type="protein sequence ID" value="SIO08949.1"/>
    <property type="molecule type" value="Genomic_DNA"/>
</dbReference>
<evidence type="ECO:0000313" key="2">
    <source>
        <dbReference type="Proteomes" id="UP000185207"/>
    </source>
</evidence>
<reference evidence="2" key="1">
    <citation type="submission" date="2016-11" db="EMBL/GenBank/DDBJ databases">
        <authorList>
            <person name="Varghese N."/>
            <person name="Submissions S."/>
        </authorList>
    </citation>
    <scope>NUCLEOTIDE SEQUENCE [LARGE SCALE GENOMIC DNA]</scope>
    <source>
        <strain evidence="2">DSM 27623</strain>
    </source>
</reference>
<dbReference type="OrthoDB" id="773377at2"/>
<gene>
    <name evidence="1" type="ORF">SAMN05444409_1947</name>
</gene>
<evidence type="ECO:0000313" key="1">
    <source>
        <dbReference type="EMBL" id="SIO08949.1"/>
    </source>
</evidence>
<dbReference type="Proteomes" id="UP000185207">
    <property type="component" value="Unassembled WGS sequence"/>
</dbReference>
<dbReference type="STRING" id="1416779.SAMN05444409_1947"/>
<sequence>MEIFKKPFVQVTVPPFEKQNSQNKIKAEKLLSLIEDEKIKNAIINHHGLSSLDFYIQIDNVDLCYMYVEYITSKYEYLNLKSVNNQVTTFVAHSQEFDKKQELFFDFDTLFDEDGVVYSALRAKAEYDSVSMFYKDRELSKYINYLKSSNARSIGNLKDRNILIEDVNNSWKKQYERNPLSQSERKFRFLKDKNENYFLRSITSDSYYEYGIAFSFVISILSLHKMMVKEKGVNFSISSLSLNESKFDMVISTGNPVYIDDIDNFITSSILIKNNDLGDRSLSFTHSLKLTPLQNDERKILLFPKFNDNEIKYKMSASHSTGIEKVLKTFDNIESVIYLVDDYVKDFKGFVKTKSPDELRAKIEEKVISNNSPFKGITELKKLFERSASQHIDNLAKLLEICQKAEMIDMDYDLKFKLRYIISNTLLYGKNNY</sequence>
<name>A0A1N6GN21_9FLAO</name>
<keyword evidence="2" id="KW-1185">Reference proteome</keyword>
<accession>A0A1N6GN21</accession>
<organism evidence="1 2">
    <name type="scientific">Epilithonimonas zeae</name>
    <dbReference type="NCBI Taxonomy" id="1416779"/>
    <lineage>
        <taxon>Bacteria</taxon>
        <taxon>Pseudomonadati</taxon>
        <taxon>Bacteroidota</taxon>
        <taxon>Flavobacteriia</taxon>
        <taxon>Flavobacteriales</taxon>
        <taxon>Weeksellaceae</taxon>
        <taxon>Chryseobacterium group</taxon>
        <taxon>Epilithonimonas</taxon>
    </lineage>
</organism>
<protein>
    <submittedName>
        <fullName evidence="1">Uncharacterized protein</fullName>
    </submittedName>
</protein>
<dbReference type="RefSeq" id="WP_074235064.1">
    <property type="nucleotide sequence ID" value="NZ_FSRK01000001.1"/>
</dbReference>
<dbReference type="AlphaFoldDB" id="A0A1N6GN21"/>